<sequence length="151" mass="15747">MGNDDDELMPRLAADAAVTAGLLDSGRTLAWVSGMTLLITALVWLLGHAVHSPALVGAVVMAAAQAFFCTARAFRRRHLPLLGLALASSAGSGCRSGSVRCVCRSTKARGRFSRSGSCRTATRRHPAADLAGCLRDPATGLHRHCPLALTA</sequence>
<accession>A0ABX1TXN7</accession>
<evidence type="ECO:0000313" key="3">
    <source>
        <dbReference type="Proteomes" id="UP000749010"/>
    </source>
</evidence>
<gene>
    <name evidence="2" type="ORF">E4Q23_15490</name>
</gene>
<dbReference type="EMBL" id="SPMY01000045">
    <property type="protein sequence ID" value="NMQ29039.1"/>
    <property type="molecule type" value="Genomic_DNA"/>
</dbReference>
<proteinExistence type="predicted"/>
<name>A0ABX1TXN7_9PROT</name>
<comment type="caution">
    <text evidence="2">The sequence shown here is derived from an EMBL/GenBank/DDBJ whole genome shotgun (WGS) entry which is preliminary data.</text>
</comment>
<keyword evidence="3" id="KW-1185">Reference proteome</keyword>
<feature type="transmembrane region" description="Helical" evidence="1">
    <location>
        <begin position="29"/>
        <end position="47"/>
    </location>
</feature>
<keyword evidence="1" id="KW-0812">Transmembrane</keyword>
<dbReference type="Proteomes" id="UP000749010">
    <property type="component" value="Unassembled WGS sequence"/>
</dbReference>
<evidence type="ECO:0000256" key="1">
    <source>
        <dbReference type="SAM" id="Phobius"/>
    </source>
</evidence>
<evidence type="ECO:0000313" key="2">
    <source>
        <dbReference type="EMBL" id="NMQ29039.1"/>
    </source>
</evidence>
<protein>
    <submittedName>
        <fullName evidence="2">Uncharacterized protein</fullName>
    </submittedName>
</protein>
<keyword evidence="1" id="KW-1133">Transmembrane helix</keyword>
<organism evidence="2 3">
    <name type="scientific">Candidatus Accumulibacter phosphatis</name>
    <dbReference type="NCBI Taxonomy" id="327160"/>
    <lineage>
        <taxon>Bacteria</taxon>
        <taxon>Pseudomonadati</taxon>
        <taxon>Pseudomonadota</taxon>
        <taxon>Betaproteobacteria</taxon>
        <taxon>Candidatus Accumulibacter</taxon>
    </lineage>
</organism>
<keyword evidence="1" id="KW-0472">Membrane</keyword>
<feature type="transmembrane region" description="Helical" evidence="1">
    <location>
        <begin position="53"/>
        <end position="74"/>
    </location>
</feature>
<reference evidence="2 3" key="1">
    <citation type="submission" date="2019-03" db="EMBL/GenBank/DDBJ databases">
        <title>Metabolic reconstructions from genomes of highly enriched 'Candidatus Accumulibacter' and 'Candidatus Competibacter' bioreactor populations.</title>
        <authorList>
            <person name="Annavajhala M.K."/>
            <person name="Welles L."/>
            <person name="Abbas B."/>
            <person name="Sorokin D."/>
            <person name="Park H."/>
            <person name="Van Loosdrecht M."/>
            <person name="Chandran K."/>
        </authorList>
    </citation>
    <scope>NUCLEOTIDE SEQUENCE [LARGE SCALE GENOMIC DNA]</scope>
    <source>
        <strain evidence="2 3">SBR_S</strain>
    </source>
</reference>